<dbReference type="GO" id="GO:0000272">
    <property type="term" value="P:polysaccharide catabolic process"/>
    <property type="evidence" value="ECO:0007669"/>
    <property type="project" value="UniProtKB-KW"/>
</dbReference>
<dbReference type="Proteomes" id="UP000076584">
    <property type="component" value="Unassembled WGS sequence"/>
</dbReference>
<evidence type="ECO:0000256" key="6">
    <source>
        <dbReference type="ARBA" id="ARBA00022669"/>
    </source>
</evidence>
<evidence type="ECO:0000256" key="4">
    <source>
        <dbReference type="ARBA" id="ARBA00012729"/>
    </source>
</evidence>
<dbReference type="SUPFAM" id="SSF57016">
    <property type="entry name" value="Plant lectins/antimicrobial peptides"/>
    <property type="match status" value="1"/>
</dbReference>
<feature type="disulfide bond" evidence="12">
    <location>
        <begin position="128"/>
        <end position="140"/>
    </location>
</feature>
<comment type="caution">
    <text evidence="12">Lacks conserved residue(s) required for the propagation of feature annotation.</text>
</comment>
<evidence type="ECO:0000256" key="11">
    <source>
        <dbReference type="ARBA" id="ARBA00023326"/>
    </source>
</evidence>
<comment type="subcellular location">
    <subcellularLocation>
        <location evidence="2">Secreted</location>
    </subcellularLocation>
</comment>
<keyword evidence="8" id="KW-0146">Chitin degradation</keyword>
<dbReference type="InterPro" id="IPR029070">
    <property type="entry name" value="Chitinase_insertion_sf"/>
</dbReference>
<keyword evidence="5" id="KW-0964">Secreted</keyword>
<dbReference type="PANTHER" id="PTHR11177:SF333">
    <property type="entry name" value="CHITINASE"/>
    <property type="match status" value="1"/>
</dbReference>
<feature type="disulfide bond" evidence="12">
    <location>
        <begin position="133"/>
        <end position="147"/>
    </location>
</feature>
<keyword evidence="18" id="KW-1185">Reference proteome</keyword>
<dbReference type="CDD" id="cd00035">
    <property type="entry name" value="ChtBD1"/>
    <property type="match status" value="1"/>
</dbReference>
<organism evidence="17 18">
    <name type="scientific">Colletotrichum incanum</name>
    <name type="common">Soybean anthracnose fungus</name>
    <dbReference type="NCBI Taxonomy" id="1573173"/>
    <lineage>
        <taxon>Eukaryota</taxon>
        <taxon>Fungi</taxon>
        <taxon>Dikarya</taxon>
        <taxon>Ascomycota</taxon>
        <taxon>Pezizomycotina</taxon>
        <taxon>Sordariomycetes</taxon>
        <taxon>Hypocreomycetidae</taxon>
        <taxon>Glomerellales</taxon>
        <taxon>Glomerellaceae</taxon>
        <taxon>Colletotrichum</taxon>
        <taxon>Colletotrichum spaethianum species complex</taxon>
    </lineage>
</organism>
<dbReference type="GO" id="GO:0008843">
    <property type="term" value="F:endochitinase activity"/>
    <property type="evidence" value="ECO:0007669"/>
    <property type="project" value="UniProtKB-EC"/>
</dbReference>
<dbReference type="GO" id="GO:0008061">
    <property type="term" value="F:chitin binding"/>
    <property type="evidence" value="ECO:0007669"/>
    <property type="project" value="UniProtKB-UniRule"/>
</dbReference>
<dbReference type="PROSITE" id="PS00026">
    <property type="entry name" value="CHIT_BIND_I_1"/>
    <property type="match status" value="1"/>
</dbReference>
<dbReference type="Pfam" id="PF00187">
    <property type="entry name" value="Chitin_bind_1"/>
    <property type="match status" value="1"/>
</dbReference>
<evidence type="ECO:0000259" key="16">
    <source>
        <dbReference type="PROSITE" id="PS51910"/>
    </source>
</evidence>
<feature type="domain" description="Chitin-binding type-1" evidence="15">
    <location>
        <begin position="111"/>
        <end position="159"/>
    </location>
</feature>
<name>A0A166T4H7_COLIC</name>
<evidence type="ECO:0000256" key="8">
    <source>
        <dbReference type="ARBA" id="ARBA00023024"/>
    </source>
</evidence>
<dbReference type="EC" id="3.2.1.14" evidence="4"/>
<keyword evidence="9" id="KW-0119">Carbohydrate metabolism</keyword>
<keyword evidence="11" id="KW-0624">Polysaccharide degradation</keyword>
<dbReference type="Pfam" id="PF00704">
    <property type="entry name" value="Glyco_hydro_18"/>
    <property type="match status" value="1"/>
</dbReference>
<protein>
    <recommendedName>
        <fullName evidence="4">chitinase</fullName>
        <ecNumber evidence="4">3.2.1.14</ecNumber>
    </recommendedName>
</protein>
<evidence type="ECO:0000256" key="14">
    <source>
        <dbReference type="SAM" id="SignalP"/>
    </source>
</evidence>
<dbReference type="EMBL" id="LFIW01002401">
    <property type="protein sequence ID" value="KZL71570.1"/>
    <property type="molecule type" value="Genomic_DNA"/>
</dbReference>
<dbReference type="Gene3D" id="3.30.60.10">
    <property type="entry name" value="Endochitinase-like"/>
    <property type="match status" value="1"/>
</dbReference>
<feature type="domain" description="GH18" evidence="16">
    <location>
        <begin position="149"/>
        <end position="504"/>
    </location>
</feature>
<dbReference type="SMART" id="SM00270">
    <property type="entry name" value="ChtBD1"/>
    <property type="match status" value="1"/>
</dbReference>
<proteinExistence type="inferred from homology"/>
<evidence type="ECO:0000256" key="9">
    <source>
        <dbReference type="ARBA" id="ARBA00023277"/>
    </source>
</evidence>
<dbReference type="STRING" id="1573173.A0A166T4H7"/>
<evidence type="ECO:0000256" key="13">
    <source>
        <dbReference type="RuleBase" id="RU000489"/>
    </source>
</evidence>
<dbReference type="InterPro" id="IPR011583">
    <property type="entry name" value="Chitinase_II/V-like_cat"/>
</dbReference>
<keyword evidence="12" id="KW-1015">Disulfide bond</keyword>
<comment type="catalytic activity">
    <reaction evidence="1">
        <text>Random endo-hydrolysis of N-acetyl-beta-D-glucosaminide (1-&gt;4)-beta-linkages in chitin and chitodextrins.</text>
        <dbReference type="EC" id="3.2.1.14"/>
    </reaction>
</comment>
<evidence type="ECO:0000256" key="2">
    <source>
        <dbReference type="ARBA" id="ARBA00004613"/>
    </source>
</evidence>
<accession>A0A166T4H7</accession>
<dbReference type="SUPFAM" id="SSF51445">
    <property type="entry name" value="(Trans)glycosidases"/>
    <property type="match status" value="1"/>
</dbReference>
<dbReference type="PROSITE" id="PS01095">
    <property type="entry name" value="GH18_1"/>
    <property type="match status" value="1"/>
</dbReference>
<dbReference type="PANTHER" id="PTHR11177">
    <property type="entry name" value="CHITINASE"/>
    <property type="match status" value="1"/>
</dbReference>
<dbReference type="SMART" id="SM00636">
    <property type="entry name" value="Glyco_18"/>
    <property type="match status" value="1"/>
</dbReference>
<evidence type="ECO:0000313" key="17">
    <source>
        <dbReference type="EMBL" id="KZL71570.1"/>
    </source>
</evidence>
<dbReference type="GO" id="GO:0006032">
    <property type="term" value="P:chitin catabolic process"/>
    <property type="evidence" value="ECO:0007669"/>
    <property type="project" value="UniProtKB-KW"/>
</dbReference>
<dbReference type="Gene3D" id="3.10.50.10">
    <property type="match status" value="1"/>
</dbReference>
<dbReference type="GO" id="GO:0005576">
    <property type="term" value="C:extracellular region"/>
    <property type="evidence" value="ECO:0007669"/>
    <property type="project" value="UniProtKB-SubCell"/>
</dbReference>
<evidence type="ECO:0000256" key="3">
    <source>
        <dbReference type="ARBA" id="ARBA00008682"/>
    </source>
</evidence>
<feature type="chain" id="PRO_5007879891" description="chitinase" evidence="14">
    <location>
        <begin position="27"/>
        <end position="526"/>
    </location>
</feature>
<evidence type="ECO:0000256" key="5">
    <source>
        <dbReference type="ARBA" id="ARBA00022525"/>
    </source>
</evidence>
<evidence type="ECO:0000256" key="10">
    <source>
        <dbReference type="ARBA" id="ARBA00023295"/>
    </source>
</evidence>
<dbReference type="PROSITE" id="PS50941">
    <property type="entry name" value="CHIT_BIND_I_2"/>
    <property type="match status" value="1"/>
</dbReference>
<comment type="similarity">
    <text evidence="3">Belongs to the glycosyl hydrolase 18 family. Chitinase class V subfamily.</text>
</comment>
<feature type="signal peptide" evidence="14">
    <location>
        <begin position="1"/>
        <end position="26"/>
    </location>
</feature>
<evidence type="ECO:0000256" key="12">
    <source>
        <dbReference type="PROSITE-ProRule" id="PRU00261"/>
    </source>
</evidence>
<reference evidence="17 18" key="1">
    <citation type="submission" date="2015-06" db="EMBL/GenBank/DDBJ databases">
        <title>Survival trade-offs in plant roots during colonization by closely related pathogenic and mutualistic fungi.</title>
        <authorList>
            <person name="Hacquard S."/>
            <person name="Kracher B."/>
            <person name="Hiruma K."/>
            <person name="Weinman A."/>
            <person name="Muench P."/>
            <person name="Garrido Oter R."/>
            <person name="Ver Loren van Themaat E."/>
            <person name="Dallerey J.-F."/>
            <person name="Damm U."/>
            <person name="Henrissat B."/>
            <person name="Lespinet O."/>
            <person name="Thon M."/>
            <person name="Kemen E."/>
            <person name="McHardy A.C."/>
            <person name="Schulze-Lefert P."/>
            <person name="O'Connell R.J."/>
        </authorList>
    </citation>
    <scope>NUCLEOTIDE SEQUENCE [LARGE SCALE GENOMIC DNA]</scope>
    <source>
        <strain evidence="17 18">MAFF 238704</strain>
    </source>
</reference>
<evidence type="ECO:0000256" key="7">
    <source>
        <dbReference type="ARBA" id="ARBA00022801"/>
    </source>
</evidence>
<dbReference type="Gene3D" id="3.20.20.80">
    <property type="entry name" value="Glycosidases"/>
    <property type="match status" value="1"/>
</dbReference>
<evidence type="ECO:0000313" key="18">
    <source>
        <dbReference type="Proteomes" id="UP000076584"/>
    </source>
</evidence>
<comment type="caution">
    <text evidence="17">The sequence shown here is derived from an EMBL/GenBank/DDBJ whole genome shotgun (WGS) entry which is preliminary data.</text>
</comment>
<dbReference type="InterPro" id="IPR018371">
    <property type="entry name" value="Chitin-binding_1_CS"/>
</dbReference>
<dbReference type="InterPro" id="IPR001002">
    <property type="entry name" value="Chitin-bd_1"/>
</dbReference>
<dbReference type="InterPro" id="IPR017853">
    <property type="entry name" value="GH"/>
</dbReference>
<sequence>MSSRWPQNLLTTTFLVLHFGTSLVHGQAFNLSEGGIPARAFASSPDAFALHADEPDVFTLAAAEEPDYTCSKTKPCRLGCCGPLDATGVGACGGGPDFCGAGKCTSECSWKSECDPGWGAEWSEATTCPLNVCCSKFGFCGTTQDFCEGQLAASPECAVDQRTSDKRTIPLGYYTHLNFAFALLHPQTFHIAPMDSETPKQYRGVTALKAAQPGLEVWIAIGGWAMNDPGPYRTAFSDMAKSDANQDAFFESLINFMTQYNFDGVDIDWEYPVADDRGGVEADFDNYARMLRRLRARLNATGRKYGISIAIPASYWYLRGFNLKDLEPSVDWFNIMTYDIHGTWDSTVRSIGSFAFAHTNLTEIQLGLELLWRNNVNPERVNLGLGFYGRSFTMSDPGCMAPGCPFKNATGAGAGRCTGTSGVLSAAEINQIIKDGGKQTFYEKDAVQVVTWDTDQWVSWDDAKTLKMKQDFANRRCLGGTMVWAIDLDDGTLINALGSNLNREKLSVFNSSIMTCGLGTGLLSQE</sequence>
<dbReference type="InterPro" id="IPR036861">
    <property type="entry name" value="Endochitinase-like_sf"/>
</dbReference>
<keyword evidence="7 13" id="KW-0378">Hydrolase</keyword>
<dbReference type="SUPFAM" id="SSF54556">
    <property type="entry name" value="Chitinase insertion domain"/>
    <property type="match status" value="1"/>
</dbReference>
<keyword evidence="10 13" id="KW-0326">Glycosidase</keyword>
<dbReference type="AlphaFoldDB" id="A0A166T4H7"/>
<evidence type="ECO:0000256" key="1">
    <source>
        <dbReference type="ARBA" id="ARBA00000822"/>
    </source>
</evidence>
<keyword evidence="6 12" id="KW-0147">Chitin-binding</keyword>
<dbReference type="InterPro" id="IPR001223">
    <property type="entry name" value="Glyco_hydro18_cat"/>
</dbReference>
<dbReference type="InterPro" id="IPR050314">
    <property type="entry name" value="Glycosyl_Hydrlase_18"/>
</dbReference>
<dbReference type="PROSITE" id="PS51910">
    <property type="entry name" value="GH18_2"/>
    <property type="match status" value="1"/>
</dbReference>
<keyword evidence="14" id="KW-0732">Signal</keyword>
<evidence type="ECO:0000259" key="15">
    <source>
        <dbReference type="PROSITE" id="PS50941"/>
    </source>
</evidence>
<gene>
    <name evidence="17" type="ORF">CI238_12143</name>
</gene>
<dbReference type="InterPro" id="IPR001579">
    <property type="entry name" value="Glyco_hydro_18_chit_AS"/>
</dbReference>